<dbReference type="PANTHER" id="PTHR11465">
    <property type="entry name" value="CATALASE"/>
    <property type="match status" value="1"/>
</dbReference>
<dbReference type="InterPro" id="IPR011614">
    <property type="entry name" value="Catalase_core"/>
</dbReference>
<evidence type="ECO:0000256" key="11">
    <source>
        <dbReference type="PIRSR" id="PIRSR038928-1"/>
    </source>
</evidence>
<keyword evidence="9" id="KW-0376">Hydrogen peroxide</keyword>
<dbReference type="GO" id="GO:0020037">
    <property type="term" value="F:heme binding"/>
    <property type="evidence" value="ECO:0007669"/>
    <property type="project" value="InterPro"/>
</dbReference>
<keyword evidence="15" id="KW-1185">Reference proteome</keyword>
<dbReference type="Gene3D" id="2.40.180.10">
    <property type="entry name" value="Catalase core domain"/>
    <property type="match status" value="1"/>
</dbReference>
<evidence type="ECO:0000256" key="4">
    <source>
        <dbReference type="ARBA" id="ARBA00022559"/>
    </source>
</evidence>
<comment type="cofactor">
    <cofactor evidence="1 12">
        <name>heme</name>
        <dbReference type="ChEBI" id="CHEBI:30413"/>
    </cofactor>
</comment>
<evidence type="ECO:0000256" key="9">
    <source>
        <dbReference type="ARBA" id="ARBA00023324"/>
    </source>
</evidence>
<dbReference type="GO" id="GO:0046872">
    <property type="term" value="F:metal ion binding"/>
    <property type="evidence" value="ECO:0007669"/>
    <property type="project" value="UniProtKB-KW"/>
</dbReference>
<dbReference type="InterPro" id="IPR010582">
    <property type="entry name" value="Catalase_immune_responsive"/>
</dbReference>
<dbReference type="GO" id="GO:0042542">
    <property type="term" value="P:response to hydrogen peroxide"/>
    <property type="evidence" value="ECO:0007669"/>
    <property type="project" value="TreeGrafter"/>
</dbReference>
<dbReference type="AlphaFoldDB" id="C5EZW6"/>
<dbReference type="PIRSF" id="PIRSF038928">
    <property type="entry name" value="Catalase_clade1-3"/>
    <property type="match status" value="1"/>
</dbReference>
<evidence type="ECO:0000259" key="13">
    <source>
        <dbReference type="SMART" id="SM01060"/>
    </source>
</evidence>
<keyword evidence="4 14" id="KW-0575">Peroxidase</keyword>
<name>C5EZW6_9HELI</name>
<dbReference type="PROSITE" id="PS00437">
    <property type="entry name" value="CATALASE_1"/>
    <property type="match status" value="1"/>
</dbReference>
<dbReference type="InterPro" id="IPR024711">
    <property type="entry name" value="Catalase_clade1/3"/>
</dbReference>
<protein>
    <recommendedName>
        <fullName evidence="3">catalase</fullName>
        <ecNumber evidence="3">1.11.1.6</ecNumber>
    </recommendedName>
</protein>
<comment type="similarity">
    <text evidence="2">Belongs to the catalase family.</text>
</comment>
<evidence type="ECO:0000256" key="10">
    <source>
        <dbReference type="ARBA" id="ARBA00049254"/>
    </source>
</evidence>
<dbReference type="PROSITE" id="PS51402">
    <property type="entry name" value="CATALASE_3"/>
    <property type="match status" value="1"/>
</dbReference>
<dbReference type="InterPro" id="IPR018028">
    <property type="entry name" value="Catalase"/>
</dbReference>
<dbReference type="HOGENOM" id="CLU_010645_2_0_7"/>
<keyword evidence="8 12" id="KW-0408">Iron</keyword>
<evidence type="ECO:0000256" key="2">
    <source>
        <dbReference type="ARBA" id="ARBA00005329"/>
    </source>
</evidence>
<dbReference type="GO" id="GO:0005737">
    <property type="term" value="C:cytoplasm"/>
    <property type="evidence" value="ECO:0007669"/>
    <property type="project" value="TreeGrafter"/>
</dbReference>
<comment type="catalytic activity">
    <reaction evidence="10">
        <text>2 H2O2 = O2 + 2 H2O</text>
        <dbReference type="Rhea" id="RHEA:20309"/>
        <dbReference type="ChEBI" id="CHEBI:15377"/>
        <dbReference type="ChEBI" id="CHEBI:15379"/>
        <dbReference type="ChEBI" id="CHEBI:16240"/>
        <dbReference type="EC" id="1.11.1.6"/>
    </reaction>
</comment>
<keyword evidence="7 14" id="KW-0560">Oxidoreductase</keyword>
<dbReference type="eggNOG" id="COG0753">
    <property type="taxonomic scope" value="Bacteria"/>
</dbReference>
<evidence type="ECO:0000313" key="15">
    <source>
        <dbReference type="Proteomes" id="UP000003953"/>
    </source>
</evidence>
<dbReference type="SUPFAM" id="SSF56634">
    <property type="entry name" value="Heme-dependent catalase-like"/>
    <property type="match status" value="1"/>
</dbReference>
<evidence type="ECO:0000256" key="8">
    <source>
        <dbReference type="ARBA" id="ARBA00023004"/>
    </source>
</evidence>
<dbReference type="InterPro" id="IPR002226">
    <property type="entry name" value="Catalase_haem_BS"/>
</dbReference>
<dbReference type="CDD" id="cd08156">
    <property type="entry name" value="catalase_clade_3"/>
    <property type="match status" value="1"/>
</dbReference>
<evidence type="ECO:0000256" key="6">
    <source>
        <dbReference type="ARBA" id="ARBA00022723"/>
    </source>
</evidence>
<dbReference type="SMART" id="SM01060">
    <property type="entry name" value="Catalase"/>
    <property type="match status" value="1"/>
</dbReference>
<evidence type="ECO:0000256" key="5">
    <source>
        <dbReference type="ARBA" id="ARBA00022617"/>
    </source>
</evidence>
<evidence type="ECO:0000313" key="14">
    <source>
        <dbReference type="EMBL" id="EEQ63560.1"/>
    </source>
</evidence>
<evidence type="ECO:0000256" key="7">
    <source>
        <dbReference type="ARBA" id="ARBA00023002"/>
    </source>
</evidence>
<accession>C5EZW6</accession>
<dbReference type="PANTHER" id="PTHR11465:SF61">
    <property type="entry name" value="CATALASE"/>
    <property type="match status" value="1"/>
</dbReference>
<reference evidence="15" key="1">
    <citation type="journal article" date="2014" name="Genome Announc.">
        <title>Draft genome sequences of six enterohepatic helicobacter species isolated from humans and one from rhesus macaques.</title>
        <authorList>
            <person name="Shen Z."/>
            <person name="Sheh A."/>
            <person name="Young S.K."/>
            <person name="Abouelliel A."/>
            <person name="Ward D.V."/>
            <person name="Earl A.M."/>
            <person name="Fox J.G."/>
        </authorList>
    </citation>
    <scope>NUCLEOTIDE SEQUENCE [LARGE SCALE GENOMIC DNA]</scope>
    <source>
        <strain evidence="15">MIT 98-5489</strain>
    </source>
</reference>
<dbReference type="GO" id="GO:0004096">
    <property type="term" value="F:catalase activity"/>
    <property type="evidence" value="ECO:0007669"/>
    <property type="project" value="UniProtKB-EC"/>
</dbReference>
<keyword evidence="6 12" id="KW-0479">Metal-binding</keyword>
<feature type="domain" description="Catalase core" evidence="13">
    <location>
        <begin position="5"/>
        <end position="388"/>
    </location>
</feature>
<dbReference type="InterPro" id="IPR040333">
    <property type="entry name" value="Catalase_3"/>
</dbReference>
<gene>
    <name evidence="14" type="ORF">HPMG_01017</name>
</gene>
<dbReference type="EC" id="1.11.1.6" evidence="3"/>
<evidence type="ECO:0000256" key="3">
    <source>
        <dbReference type="ARBA" id="ARBA00012314"/>
    </source>
</evidence>
<feature type="active site" evidence="11">
    <location>
        <position position="52"/>
    </location>
</feature>
<evidence type="ECO:0000256" key="1">
    <source>
        <dbReference type="ARBA" id="ARBA00001971"/>
    </source>
</evidence>
<dbReference type="Pfam" id="PF00199">
    <property type="entry name" value="Catalase"/>
    <property type="match status" value="1"/>
</dbReference>
<keyword evidence="5 12" id="KW-0349">Heme</keyword>
<dbReference type="Proteomes" id="UP000003953">
    <property type="component" value="Unassembled WGS sequence"/>
</dbReference>
<evidence type="ECO:0000256" key="12">
    <source>
        <dbReference type="PIRSR" id="PIRSR038928-2"/>
    </source>
</evidence>
<feature type="binding site" description="axial binding residue" evidence="12">
    <location>
        <position position="334"/>
    </location>
    <ligand>
        <name>heme</name>
        <dbReference type="ChEBI" id="CHEBI:30413"/>
    </ligand>
    <ligandPart>
        <name>Fe</name>
        <dbReference type="ChEBI" id="CHEBI:18248"/>
    </ligandPart>
</feature>
<dbReference type="Pfam" id="PF06628">
    <property type="entry name" value="Catalase-rel"/>
    <property type="match status" value="1"/>
</dbReference>
<feature type="active site" evidence="11">
    <location>
        <position position="124"/>
    </location>
</feature>
<dbReference type="FunFam" id="2.40.180.10:FF:000001">
    <property type="entry name" value="Catalase"/>
    <property type="match status" value="1"/>
</dbReference>
<organism evidence="14 15">
    <name type="scientific">Helicobacter pullorum MIT 98-5489</name>
    <dbReference type="NCBI Taxonomy" id="537972"/>
    <lineage>
        <taxon>Bacteria</taxon>
        <taxon>Pseudomonadati</taxon>
        <taxon>Campylobacterota</taxon>
        <taxon>Epsilonproteobacteria</taxon>
        <taxon>Campylobacterales</taxon>
        <taxon>Helicobacteraceae</taxon>
        <taxon>Helicobacter</taxon>
    </lineage>
</organism>
<dbReference type="RefSeq" id="WP_005021970.1">
    <property type="nucleotide sequence ID" value="NZ_DS990443.1"/>
</dbReference>
<dbReference type="GO" id="GO:0042744">
    <property type="term" value="P:hydrogen peroxide catabolic process"/>
    <property type="evidence" value="ECO:0007669"/>
    <property type="project" value="UniProtKB-KW"/>
</dbReference>
<dbReference type="InterPro" id="IPR020835">
    <property type="entry name" value="Catalase_sf"/>
</dbReference>
<dbReference type="EMBL" id="DS990443">
    <property type="protein sequence ID" value="EEQ63560.1"/>
    <property type="molecule type" value="Genomic_DNA"/>
</dbReference>
<sequence>MKKLTNDFGNIVADNQNSLSAGPKGPLLLQDYILLEKLAHQNRERIPERVVHAKGSGAYGELKITADISQFTKAKVLQKGEVTPLFLRFSTVAGESGAADAERDVRGFAIKFYTKEGNWDLVGNNTPTFFIRDPYKFPDFIHTQKRDPRTNLRNANAAWDFWTLCPEALHQITILMSDRGIPASYRHMHGFGSHTYSLINDKGERFWVKFHFKTQQGIKNLTNKEAEEIIAKDRESHQRDLYNSIEKGDFPKWTFQVQILPENEVDKLGFNPFDLTKVWPHSIVPLMDIGEMILNKNPQNYFNEVEQAAFSPSNIVPGIGFSPDKMLQGRIFSYPDAHRYRVGTNYHLLPINRARSEVNTYNVAGAMNFDEYKNKSAYYEPNSYDDSPKEDKNYLEPDLNLEAAAQRYAPLDNDFYTQPKALFDIMNDSQKEQLFNNIASSMEGVEQKIIDKALIHFEKISKEYAEGVKKALSK</sequence>
<dbReference type="PRINTS" id="PR00067">
    <property type="entry name" value="CATALASE"/>
</dbReference>
<proteinExistence type="inferred from homology"/>